<sequence length="403" mass="42744">MTDLAWRLDPEAGWYGVFARRDPEGLRACLEGREVPPWDVVESLLYDLAELPGEQGASAAGARARRLHAHAVADIDARPGSRPALEERLAAMVREERRAAQRAGELQEVARTAHPPQARLAEDLAWVRDDHARAASRADELRARLEALGRAEARGRERAGRRKAKRPARPRGARFAGLEETEEAPEEYVNIPAPAAAQGATPRGARFAGALQQGPDDGGPADSPPPEVAAEERVAAATAVSRLTRLRATGDGGLAYAELCAAAHRPAAELPLLIEELERAGLSFDVPTLLWEAACLPPDGLAAAADALTAADRGAEGTALLRQAVSRPVEEVALTALALLERDRGAQALELLAALVRSRTPEEAAAAEAVAPDALGPLLLAAAESVSPHRHSDIAHALRIAHR</sequence>
<evidence type="ECO:0000256" key="1">
    <source>
        <dbReference type="SAM" id="MobiDB-lite"/>
    </source>
</evidence>
<name>A0A1V0U3S4_9ACTN</name>
<reference evidence="2 3" key="1">
    <citation type="submission" date="2017-04" db="EMBL/GenBank/DDBJ databases">
        <title>Complete Genome Sequence of Streptomyces gilvosporeus F607, a Capable Producer of Natamycin.</title>
        <authorList>
            <person name="Zong G."/>
            <person name="Zhong C."/>
            <person name="Fu J."/>
            <person name="Qin R."/>
            <person name="Cao G."/>
        </authorList>
    </citation>
    <scope>NUCLEOTIDE SEQUENCE [LARGE SCALE GENOMIC DNA]</scope>
    <source>
        <strain evidence="2 3">F607</strain>
    </source>
</reference>
<dbReference type="KEGG" id="sgv:B1H19_32205"/>
<dbReference type="AlphaFoldDB" id="A0A1V0U3S4"/>
<dbReference type="OrthoDB" id="4336488at2"/>
<feature type="compositionally biased region" description="Basic residues" evidence="1">
    <location>
        <begin position="159"/>
        <end position="172"/>
    </location>
</feature>
<protein>
    <recommendedName>
        <fullName evidence="4">UL36 very large tegument protein</fullName>
    </recommendedName>
</protein>
<evidence type="ECO:0008006" key="4">
    <source>
        <dbReference type="Google" id="ProtNLM"/>
    </source>
</evidence>
<gene>
    <name evidence="2" type="ORF">B1H19_32205</name>
</gene>
<feature type="region of interest" description="Disordered" evidence="1">
    <location>
        <begin position="208"/>
        <end position="228"/>
    </location>
</feature>
<feature type="region of interest" description="Disordered" evidence="1">
    <location>
        <begin position="152"/>
        <end position="185"/>
    </location>
</feature>
<evidence type="ECO:0000313" key="2">
    <source>
        <dbReference type="EMBL" id="ARF59833.1"/>
    </source>
</evidence>
<organism evidence="2 3">
    <name type="scientific">Streptomyces gilvosporeus</name>
    <dbReference type="NCBI Taxonomy" id="553510"/>
    <lineage>
        <taxon>Bacteria</taxon>
        <taxon>Bacillati</taxon>
        <taxon>Actinomycetota</taxon>
        <taxon>Actinomycetes</taxon>
        <taxon>Kitasatosporales</taxon>
        <taxon>Streptomycetaceae</taxon>
        <taxon>Streptomyces</taxon>
    </lineage>
</organism>
<dbReference type="EMBL" id="CP020569">
    <property type="protein sequence ID" value="ARF59833.1"/>
    <property type="molecule type" value="Genomic_DNA"/>
</dbReference>
<proteinExistence type="predicted"/>
<keyword evidence="3" id="KW-1185">Reference proteome</keyword>
<accession>A0A1V0U3S4</accession>
<dbReference type="Proteomes" id="UP000192726">
    <property type="component" value="Chromosome"/>
</dbReference>
<evidence type="ECO:0000313" key="3">
    <source>
        <dbReference type="Proteomes" id="UP000192726"/>
    </source>
</evidence>
<dbReference type="STRING" id="553510.B1H19_32205"/>